<dbReference type="InterPro" id="IPR001841">
    <property type="entry name" value="Znf_RING"/>
</dbReference>
<feature type="region of interest" description="Disordered" evidence="2">
    <location>
        <begin position="308"/>
        <end position="333"/>
    </location>
</feature>
<evidence type="ECO:0000313" key="5">
    <source>
        <dbReference type="EMBL" id="WVZ48950.1"/>
    </source>
</evidence>
<feature type="transmembrane region" description="Helical" evidence="3">
    <location>
        <begin position="112"/>
        <end position="132"/>
    </location>
</feature>
<keyword evidence="1" id="KW-0862">Zinc</keyword>
<sequence length="413" mass="44314">MPPRWKEWPAAVMCMYRRADGSPETKCAVCLAELADGVNVRVLPVCMHYFHADCVAEWLRAHQTCPLCRAPLYPAVAAGVHQYHRRLLVDGLPDPPSPSTDNSKLGAADAPWAAAAGAFVLLVVALMAFALYREMRRFGAEEEQETNGGGGGRGTQTRSSSSNNNNGRGDGGGGRARLQQEQQRQPAAAAVECTYRSADGWEEGTCTVCISELVDGEAVMLLTRCMHCFHAACVDTWLRVDRRSLLAGDPPDPPSPVANSNNNDGYDLWSWGDGSPMDAVVIFAVSCNVVISCVSLSWCLCPEDEQDTGGDGPQRQQQPRARGGDSGAPPRRAAAAAGMAALPLVCTYRAADGLDEEQTTCSVCLSELEDGEAVRVLTACLHCFHAACVDPWLRRHATCPICRAPTGRSPHCS</sequence>
<dbReference type="SMART" id="SM00184">
    <property type="entry name" value="RING"/>
    <property type="match status" value="3"/>
</dbReference>
<dbReference type="PANTHER" id="PTHR45676:SF178">
    <property type="entry name" value="RING-TYPE E3 UBIQUITIN TRANSFERASE"/>
    <property type="match status" value="1"/>
</dbReference>
<dbReference type="PANTHER" id="PTHR45676">
    <property type="entry name" value="RING-H2 FINGER PROTEIN ATL51-RELATED"/>
    <property type="match status" value="1"/>
</dbReference>
<dbReference type="InterPro" id="IPR013083">
    <property type="entry name" value="Znf_RING/FYVE/PHD"/>
</dbReference>
<feature type="compositionally biased region" description="Low complexity" evidence="2">
    <location>
        <begin position="313"/>
        <end position="333"/>
    </location>
</feature>
<keyword evidence="1" id="KW-0863">Zinc-finger</keyword>
<dbReference type="Pfam" id="PF13639">
    <property type="entry name" value="zf-RING_2"/>
    <property type="match status" value="3"/>
</dbReference>
<dbReference type="AlphaFoldDB" id="A0AAQ3PGQ0"/>
<dbReference type="GO" id="GO:0008270">
    <property type="term" value="F:zinc ion binding"/>
    <property type="evidence" value="ECO:0007669"/>
    <property type="project" value="UniProtKB-KW"/>
</dbReference>
<gene>
    <name evidence="5" type="ORF">U9M48_000335</name>
</gene>
<feature type="region of interest" description="Disordered" evidence="2">
    <location>
        <begin position="141"/>
        <end position="185"/>
    </location>
</feature>
<evidence type="ECO:0000256" key="3">
    <source>
        <dbReference type="SAM" id="Phobius"/>
    </source>
</evidence>
<dbReference type="Gene3D" id="3.30.40.10">
    <property type="entry name" value="Zinc/RING finger domain, C3HC4 (zinc finger)"/>
    <property type="match status" value="3"/>
</dbReference>
<accession>A0AAQ3PGQ0</accession>
<dbReference type="Proteomes" id="UP001341281">
    <property type="component" value="Chromosome 01"/>
</dbReference>
<evidence type="ECO:0000256" key="1">
    <source>
        <dbReference type="PROSITE-ProRule" id="PRU00175"/>
    </source>
</evidence>
<feature type="compositionally biased region" description="Low complexity" evidence="2">
    <location>
        <begin position="176"/>
        <end position="185"/>
    </location>
</feature>
<evidence type="ECO:0000256" key="2">
    <source>
        <dbReference type="SAM" id="MobiDB-lite"/>
    </source>
</evidence>
<reference evidence="5 6" key="1">
    <citation type="submission" date="2024-02" db="EMBL/GenBank/DDBJ databases">
        <title>High-quality chromosome-scale genome assembly of Pensacola bahiagrass (Paspalum notatum Flugge var. saurae).</title>
        <authorList>
            <person name="Vega J.M."/>
            <person name="Podio M."/>
            <person name="Orjuela J."/>
            <person name="Siena L.A."/>
            <person name="Pessino S.C."/>
            <person name="Combes M.C."/>
            <person name="Mariac C."/>
            <person name="Albertini E."/>
            <person name="Pupilli F."/>
            <person name="Ortiz J.P.A."/>
            <person name="Leblanc O."/>
        </authorList>
    </citation>
    <scope>NUCLEOTIDE SEQUENCE [LARGE SCALE GENOMIC DNA]</scope>
    <source>
        <strain evidence="5">R1</strain>
        <tissue evidence="5">Leaf</tissue>
    </source>
</reference>
<dbReference type="SUPFAM" id="SSF57850">
    <property type="entry name" value="RING/U-box"/>
    <property type="match status" value="3"/>
</dbReference>
<keyword evidence="1" id="KW-0479">Metal-binding</keyword>
<dbReference type="CDD" id="cd16454">
    <property type="entry name" value="RING-H2_PA-TM-RING"/>
    <property type="match status" value="1"/>
</dbReference>
<dbReference type="FunFam" id="3.30.40.10:FF:000654">
    <property type="entry name" value="RING-H2 finger protein ATL33"/>
    <property type="match status" value="1"/>
</dbReference>
<keyword evidence="3" id="KW-0812">Transmembrane</keyword>
<protein>
    <recommendedName>
        <fullName evidence="4">RING-type domain-containing protein</fullName>
    </recommendedName>
</protein>
<keyword evidence="3" id="KW-0472">Membrane</keyword>
<dbReference type="GO" id="GO:0016567">
    <property type="term" value="P:protein ubiquitination"/>
    <property type="evidence" value="ECO:0007669"/>
    <property type="project" value="TreeGrafter"/>
</dbReference>
<organism evidence="5 6">
    <name type="scientific">Paspalum notatum var. saurae</name>
    <dbReference type="NCBI Taxonomy" id="547442"/>
    <lineage>
        <taxon>Eukaryota</taxon>
        <taxon>Viridiplantae</taxon>
        <taxon>Streptophyta</taxon>
        <taxon>Embryophyta</taxon>
        <taxon>Tracheophyta</taxon>
        <taxon>Spermatophyta</taxon>
        <taxon>Magnoliopsida</taxon>
        <taxon>Liliopsida</taxon>
        <taxon>Poales</taxon>
        <taxon>Poaceae</taxon>
        <taxon>PACMAD clade</taxon>
        <taxon>Panicoideae</taxon>
        <taxon>Andropogonodae</taxon>
        <taxon>Paspaleae</taxon>
        <taxon>Paspalinae</taxon>
        <taxon>Paspalum</taxon>
    </lineage>
</organism>
<evidence type="ECO:0000259" key="4">
    <source>
        <dbReference type="PROSITE" id="PS50089"/>
    </source>
</evidence>
<dbReference type="EMBL" id="CP144745">
    <property type="protein sequence ID" value="WVZ48950.1"/>
    <property type="molecule type" value="Genomic_DNA"/>
</dbReference>
<keyword evidence="3" id="KW-1133">Transmembrane helix</keyword>
<dbReference type="PROSITE" id="PS50089">
    <property type="entry name" value="ZF_RING_2"/>
    <property type="match status" value="2"/>
</dbReference>
<keyword evidence="6" id="KW-1185">Reference proteome</keyword>
<feature type="domain" description="RING-type" evidence="4">
    <location>
        <begin position="361"/>
        <end position="403"/>
    </location>
</feature>
<evidence type="ECO:0000313" key="6">
    <source>
        <dbReference type="Proteomes" id="UP001341281"/>
    </source>
</evidence>
<feature type="domain" description="RING-type" evidence="4">
    <location>
        <begin position="27"/>
        <end position="69"/>
    </location>
</feature>
<name>A0AAQ3PGQ0_PASNO</name>
<proteinExistence type="predicted"/>
<feature type="compositionally biased region" description="Low complexity" evidence="2">
    <location>
        <begin position="155"/>
        <end position="167"/>
    </location>
</feature>